<evidence type="ECO:0000313" key="7">
    <source>
        <dbReference type="EMBL" id="GHC45791.1"/>
    </source>
</evidence>
<comment type="similarity">
    <text evidence="3 4">Belongs to the RlpA family.</text>
</comment>
<evidence type="ECO:0000259" key="6">
    <source>
        <dbReference type="Pfam" id="PF03330"/>
    </source>
</evidence>
<feature type="chain" id="PRO_5036770429" description="Probable endolytic peptidoglycan transglycosylase RlpA" evidence="5">
    <location>
        <begin position="24"/>
        <end position="170"/>
    </location>
</feature>
<dbReference type="PANTHER" id="PTHR34183:SF1">
    <property type="entry name" value="ENDOLYTIC PEPTIDOGLYCAN TRANSGLYCOSYLASE RLPA"/>
    <property type="match status" value="1"/>
</dbReference>
<dbReference type="CDD" id="cd22268">
    <property type="entry name" value="DPBB_RlpA-like"/>
    <property type="match status" value="1"/>
</dbReference>
<dbReference type="InterPro" id="IPR036908">
    <property type="entry name" value="RlpA-like_sf"/>
</dbReference>
<proteinExistence type="inferred from homology"/>
<dbReference type="InterPro" id="IPR012997">
    <property type="entry name" value="RplA"/>
</dbReference>
<dbReference type="InterPro" id="IPR009009">
    <property type="entry name" value="RlpA-like_DPBB"/>
</dbReference>
<gene>
    <name evidence="3" type="primary">rlpA</name>
    <name evidence="7" type="ORF">GCM10007100_09030</name>
</gene>
<feature type="signal peptide" evidence="5">
    <location>
        <begin position="1"/>
        <end position="23"/>
    </location>
</feature>
<evidence type="ECO:0000256" key="1">
    <source>
        <dbReference type="ARBA" id="ARBA00023239"/>
    </source>
</evidence>
<dbReference type="SUPFAM" id="SSF50685">
    <property type="entry name" value="Barwin-like endoglucanases"/>
    <property type="match status" value="1"/>
</dbReference>
<dbReference type="NCBIfam" id="TIGR00413">
    <property type="entry name" value="rlpA"/>
    <property type="match status" value="1"/>
</dbReference>
<comment type="function">
    <text evidence="3">Lytic transglycosylase with a strong preference for naked glycan strands that lack stem peptides.</text>
</comment>
<comment type="caution">
    <text evidence="7">The sequence shown here is derived from an EMBL/GenBank/DDBJ whole genome shotgun (WGS) entry which is preliminary data.</text>
</comment>
<keyword evidence="2 3" id="KW-0961">Cell wall biogenesis/degradation</keyword>
<dbReference type="PANTHER" id="PTHR34183">
    <property type="entry name" value="ENDOLYTIC PEPTIDOGLYCAN TRANSGLYCOSYLASE RLPA"/>
    <property type="match status" value="1"/>
</dbReference>
<keyword evidence="5" id="KW-0732">Signal</keyword>
<evidence type="ECO:0000256" key="2">
    <source>
        <dbReference type="ARBA" id="ARBA00023316"/>
    </source>
</evidence>
<keyword evidence="8" id="KW-1185">Reference proteome</keyword>
<dbReference type="EC" id="4.2.2.-" evidence="3"/>
<reference evidence="7" key="2">
    <citation type="submission" date="2020-09" db="EMBL/GenBank/DDBJ databases">
        <authorList>
            <person name="Sun Q."/>
            <person name="Kim S."/>
        </authorList>
    </citation>
    <scope>NUCLEOTIDE SEQUENCE</scope>
    <source>
        <strain evidence="7">KCTC 12988</strain>
    </source>
</reference>
<dbReference type="RefSeq" id="WP_189567744.1">
    <property type="nucleotide sequence ID" value="NZ_BMXI01000003.1"/>
</dbReference>
<reference evidence="7" key="1">
    <citation type="journal article" date="2014" name="Int. J. Syst. Evol. Microbiol.">
        <title>Complete genome sequence of Corynebacterium casei LMG S-19264T (=DSM 44701T), isolated from a smear-ripened cheese.</title>
        <authorList>
            <consortium name="US DOE Joint Genome Institute (JGI-PGF)"/>
            <person name="Walter F."/>
            <person name="Albersmeier A."/>
            <person name="Kalinowski J."/>
            <person name="Ruckert C."/>
        </authorList>
    </citation>
    <scope>NUCLEOTIDE SEQUENCE</scope>
    <source>
        <strain evidence="7">KCTC 12988</strain>
    </source>
</reference>
<dbReference type="GO" id="GO:0008932">
    <property type="term" value="F:lytic endotransglycosylase activity"/>
    <property type="evidence" value="ECO:0007669"/>
    <property type="project" value="UniProtKB-UniRule"/>
</dbReference>
<dbReference type="GO" id="GO:0071555">
    <property type="term" value="P:cell wall organization"/>
    <property type="evidence" value="ECO:0007669"/>
    <property type="project" value="UniProtKB-KW"/>
</dbReference>
<comment type="subcellular location">
    <subcellularLocation>
        <location evidence="3">Cell membrane</location>
        <topology evidence="3">Lipid-anchor</topology>
    </subcellularLocation>
</comment>
<dbReference type="Proteomes" id="UP000644507">
    <property type="component" value="Unassembled WGS sequence"/>
</dbReference>
<evidence type="ECO:0000256" key="3">
    <source>
        <dbReference type="HAMAP-Rule" id="MF_02071"/>
    </source>
</evidence>
<keyword evidence="3" id="KW-0564">Palmitate</keyword>
<sequence>MKKLFSPLLFLPLLALLLTSCGGGDYKGYQTRSYTIRGQHYQPLSVEQALTYRERGIASWYDESSFLGLKRGNTSLGEKVMPWHISAAHKTLPLPCVVKVTNLKNGKSLKMRVNDRGPFIAGRIIDVTPRAARKLGFADQGLTDCEVEVISIGDGKYKRKAKRGFSLWPF</sequence>
<keyword evidence="3" id="KW-1003">Cell membrane</keyword>
<evidence type="ECO:0000256" key="5">
    <source>
        <dbReference type="SAM" id="SignalP"/>
    </source>
</evidence>
<protein>
    <recommendedName>
        <fullName evidence="3">Probable endolytic peptidoglycan transglycosylase RlpA</fullName>
        <ecNumber evidence="3">4.2.2.-</ecNumber>
    </recommendedName>
</protein>
<feature type="domain" description="RlpA-like protein double-psi beta-barrel" evidence="6">
    <location>
        <begin position="54"/>
        <end position="144"/>
    </location>
</feature>
<dbReference type="InterPro" id="IPR034718">
    <property type="entry name" value="RlpA"/>
</dbReference>
<keyword evidence="3" id="KW-0472">Membrane</keyword>
<dbReference type="GO" id="GO:0005886">
    <property type="term" value="C:plasma membrane"/>
    <property type="evidence" value="ECO:0007669"/>
    <property type="project" value="UniProtKB-SubCell"/>
</dbReference>
<organism evidence="7 8">
    <name type="scientific">Roseibacillus persicicus</name>
    <dbReference type="NCBI Taxonomy" id="454148"/>
    <lineage>
        <taxon>Bacteria</taxon>
        <taxon>Pseudomonadati</taxon>
        <taxon>Verrucomicrobiota</taxon>
        <taxon>Verrucomicrobiia</taxon>
        <taxon>Verrucomicrobiales</taxon>
        <taxon>Verrucomicrobiaceae</taxon>
        <taxon>Roseibacillus</taxon>
    </lineage>
</organism>
<dbReference type="HAMAP" id="MF_02071">
    <property type="entry name" value="RlpA"/>
    <property type="match status" value="1"/>
</dbReference>
<accession>A0A918TF94</accession>
<dbReference type="AlphaFoldDB" id="A0A918TF94"/>
<dbReference type="Gene3D" id="2.40.40.10">
    <property type="entry name" value="RlpA-like domain"/>
    <property type="match status" value="1"/>
</dbReference>
<keyword evidence="3" id="KW-0449">Lipoprotein</keyword>
<keyword evidence="1 3" id="KW-0456">Lyase</keyword>
<dbReference type="EMBL" id="BMXI01000003">
    <property type="protein sequence ID" value="GHC45791.1"/>
    <property type="molecule type" value="Genomic_DNA"/>
</dbReference>
<dbReference type="GO" id="GO:0000270">
    <property type="term" value="P:peptidoglycan metabolic process"/>
    <property type="evidence" value="ECO:0007669"/>
    <property type="project" value="UniProtKB-UniRule"/>
</dbReference>
<dbReference type="PROSITE" id="PS51257">
    <property type="entry name" value="PROKAR_LIPOPROTEIN"/>
    <property type="match status" value="1"/>
</dbReference>
<evidence type="ECO:0000256" key="4">
    <source>
        <dbReference type="RuleBase" id="RU003495"/>
    </source>
</evidence>
<dbReference type="Pfam" id="PF03330">
    <property type="entry name" value="DPBB_1"/>
    <property type="match status" value="1"/>
</dbReference>
<evidence type="ECO:0000313" key="8">
    <source>
        <dbReference type="Proteomes" id="UP000644507"/>
    </source>
</evidence>
<name>A0A918TF94_9BACT</name>